<name>A0A0D2MLD3_HYPSF</name>
<dbReference type="Proteomes" id="UP000054270">
    <property type="component" value="Unassembled WGS sequence"/>
</dbReference>
<sequence length="173" mass="19712">MSLMNFILSCLRYLFDLCFFLVCSSLMFLVFLTRTPLTVQKVELKTIIIPSIKVHDQEAQTSASLLYAGDSGADVFRSRDFEDMQLSFLLVISILLVPFLLAHFSCCKLSGDISGCDINIPSNFDRLKAQSKRTIQALVENRRRLAQRASSVRIRKERQKLSSAVWKARRSRA</sequence>
<evidence type="ECO:0000313" key="3">
    <source>
        <dbReference type="Proteomes" id="UP000054270"/>
    </source>
</evidence>
<dbReference type="OrthoDB" id="10557765at2759"/>
<reference evidence="3" key="1">
    <citation type="submission" date="2014-04" db="EMBL/GenBank/DDBJ databases">
        <title>Evolutionary Origins and Diversification of the Mycorrhizal Mutualists.</title>
        <authorList>
            <consortium name="DOE Joint Genome Institute"/>
            <consortium name="Mycorrhizal Genomics Consortium"/>
            <person name="Kohler A."/>
            <person name="Kuo A."/>
            <person name="Nagy L.G."/>
            <person name="Floudas D."/>
            <person name="Copeland A."/>
            <person name="Barry K.W."/>
            <person name="Cichocki N."/>
            <person name="Veneault-Fourrey C."/>
            <person name="LaButti K."/>
            <person name="Lindquist E.A."/>
            <person name="Lipzen A."/>
            <person name="Lundell T."/>
            <person name="Morin E."/>
            <person name="Murat C."/>
            <person name="Riley R."/>
            <person name="Ohm R."/>
            <person name="Sun H."/>
            <person name="Tunlid A."/>
            <person name="Henrissat B."/>
            <person name="Grigoriev I.V."/>
            <person name="Hibbett D.S."/>
            <person name="Martin F."/>
        </authorList>
    </citation>
    <scope>NUCLEOTIDE SEQUENCE [LARGE SCALE GENOMIC DNA]</scope>
    <source>
        <strain evidence="3">FD-334 SS-4</strain>
    </source>
</reference>
<feature type="transmembrane region" description="Helical" evidence="1">
    <location>
        <begin position="86"/>
        <end position="104"/>
    </location>
</feature>
<evidence type="ECO:0000313" key="2">
    <source>
        <dbReference type="EMBL" id="KJA24638.1"/>
    </source>
</evidence>
<feature type="transmembrane region" description="Helical" evidence="1">
    <location>
        <begin position="6"/>
        <end position="32"/>
    </location>
</feature>
<dbReference type="AlphaFoldDB" id="A0A0D2MLD3"/>
<protein>
    <submittedName>
        <fullName evidence="2">Uncharacterized protein</fullName>
    </submittedName>
</protein>
<keyword evidence="1" id="KW-1133">Transmembrane helix</keyword>
<proteinExistence type="predicted"/>
<organism evidence="2 3">
    <name type="scientific">Hypholoma sublateritium (strain FD-334 SS-4)</name>
    <dbReference type="NCBI Taxonomy" id="945553"/>
    <lineage>
        <taxon>Eukaryota</taxon>
        <taxon>Fungi</taxon>
        <taxon>Dikarya</taxon>
        <taxon>Basidiomycota</taxon>
        <taxon>Agaricomycotina</taxon>
        <taxon>Agaricomycetes</taxon>
        <taxon>Agaricomycetidae</taxon>
        <taxon>Agaricales</taxon>
        <taxon>Agaricineae</taxon>
        <taxon>Strophariaceae</taxon>
        <taxon>Hypholoma</taxon>
    </lineage>
</organism>
<keyword evidence="3" id="KW-1185">Reference proteome</keyword>
<accession>A0A0D2MLD3</accession>
<evidence type="ECO:0000256" key="1">
    <source>
        <dbReference type="SAM" id="Phobius"/>
    </source>
</evidence>
<gene>
    <name evidence="2" type="ORF">HYPSUDRAFT_65518</name>
</gene>
<keyword evidence="1" id="KW-0472">Membrane</keyword>
<keyword evidence="1" id="KW-0812">Transmembrane</keyword>
<dbReference type="EMBL" id="KN817536">
    <property type="protein sequence ID" value="KJA24638.1"/>
    <property type="molecule type" value="Genomic_DNA"/>
</dbReference>